<feature type="compositionally biased region" description="Basic and acidic residues" evidence="1">
    <location>
        <begin position="32"/>
        <end position="44"/>
    </location>
</feature>
<name>A0A367QTU0_9NOSO</name>
<accession>A0A367QTU0</accession>
<gene>
    <name evidence="2" type="ORF">A6770_25735</name>
</gene>
<sequence length="76" mass="8961">MNFKYKWKNGYMPSRDEAARSKYLLDASQFDNSKDRNQAEEQVRKRLGVPTRIPDDDRSILPHAAQEENSLDENQF</sequence>
<dbReference type="EMBL" id="LXQD01000304">
    <property type="protein sequence ID" value="RCJ27545.1"/>
    <property type="molecule type" value="Genomic_DNA"/>
</dbReference>
<dbReference type="AlphaFoldDB" id="A0A367QTU0"/>
<evidence type="ECO:0000313" key="2">
    <source>
        <dbReference type="EMBL" id="RCJ27545.1"/>
    </source>
</evidence>
<comment type="caution">
    <text evidence="2">The sequence shown here is derived from an EMBL/GenBank/DDBJ whole genome shotgun (WGS) entry which is preliminary data.</text>
</comment>
<evidence type="ECO:0000256" key="1">
    <source>
        <dbReference type="SAM" id="MobiDB-lite"/>
    </source>
</evidence>
<proteinExistence type="predicted"/>
<keyword evidence="3" id="KW-1185">Reference proteome</keyword>
<reference evidence="2" key="1">
    <citation type="submission" date="2016-04" db="EMBL/GenBank/DDBJ databases">
        <authorList>
            <person name="Tabuchi Yagui T.R."/>
        </authorList>
    </citation>
    <scope>NUCLEOTIDE SEQUENCE [LARGE SCALE GENOMIC DNA]</scope>
    <source>
        <strain evidence="2">NIES-26</strain>
    </source>
</reference>
<dbReference type="Proteomes" id="UP000252107">
    <property type="component" value="Unassembled WGS sequence"/>
</dbReference>
<feature type="region of interest" description="Disordered" evidence="1">
    <location>
        <begin position="29"/>
        <end position="76"/>
    </location>
</feature>
<protein>
    <submittedName>
        <fullName evidence="2">Bromodomain-containing protein</fullName>
    </submittedName>
</protein>
<evidence type="ECO:0000313" key="3">
    <source>
        <dbReference type="Proteomes" id="UP000252107"/>
    </source>
</evidence>
<organism evidence="2 3">
    <name type="scientific">Nostoc minutum NIES-26</name>
    <dbReference type="NCBI Taxonomy" id="1844469"/>
    <lineage>
        <taxon>Bacteria</taxon>
        <taxon>Bacillati</taxon>
        <taxon>Cyanobacteriota</taxon>
        <taxon>Cyanophyceae</taxon>
        <taxon>Nostocales</taxon>
        <taxon>Nostocaceae</taxon>
        <taxon>Nostoc</taxon>
    </lineage>
</organism>